<dbReference type="AlphaFoldDB" id="A0A8H5SX91"/>
<keyword evidence="3" id="KW-1185">Reference proteome</keyword>
<dbReference type="InterPro" id="IPR027267">
    <property type="entry name" value="AH/BAR_dom_sf"/>
</dbReference>
<protein>
    <submittedName>
        <fullName evidence="2">BAR domain-containing protein</fullName>
    </submittedName>
</protein>
<dbReference type="Pfam" id="PF10455">
    <property type="entry name" value="BAR_2"/>
    <property type="match status" value="1"/>
</dbReference>
<dbReference type="Proteomes" id="UP000567885">
    <property type="component" value="Unassembled WGS sequence"/>
</dbReference>
<dbReference type="InterPro" id="IPR018859">
    <property type="entry name" value="BAR_dom-cont"/>
</dbReference>
<dbReference type="Gene3D" id="1.20.1270.60">
    <property type="entry name" value="Arfaptin homology (AH) domain/BAR domain"/>
    <property type="match status" value="1"/>
</dbReference>
<name>A0A8H5SX91_FUSHE</name>
<dbReference type="SUPFAM" id="SSF103657">
    <property type="entry name" value="BAR/IMD domain-like"/>
    <property type="match status" value="1"/>
</dbReference>
<organism evidence="2 3">
    <name type="scientific">Fusarium heterosporum</name>
    <dbReference type="NCBI Taxonomy" id="42747"/>
    <lineage>
        <taxon>Eukaryota</taxon>
        <taxon>Fungi</taxon>
        <taxon>Dikarya</taxon>
        <taxon>Ascomycota</taxon>
        <taxon>Pezizomycotina</taxon>
        <taxon>Sordariomycetes</taxon>
        <taxon>Hypocreomycetidae</taxon>
        <taxon>Hypocreales</taxon>
        <taxon>Nectriaceae</taxon>
        <taxon>Fusarium</taxon>
        <taxon>Fusarium heterosporum species complex</taxon>
    </lineage>
</organism>
<dbReference type="OrthoDB" id="5549748at2759"/>
<gene>
    <name evidence="2" type="ORF">FHETE_9433</name>
</gene>
<comment type="caution">
    <text evidence="2">The sequence shown here is derived from an EMBL/GenBank/DDBJ whole genome shotgun (WGS) entry which is preliminary data.</text>
</comment>
<proteinExistence type="predicted"/>
<evidence type="ECO:0000256" key="1">
    <source>
        <dbReference type="SAM" id="MobiDB-lite"/>
    </source>
</evidence>
<feature type="region of interest" description="Disordered" evidence="1">
    <location>
        <begin position="225"/>
        <end position="247"/>
    </location>
</feature>
<dbReference type="CDD" id="cd07600">
    <property type="entry name" value="BAR_Gvp36"/>
    <property type="match status" value="1"/>
</dbReference>
<sequence length="323" mass="35466">MDFGNFGAGLGKNLSNFSASITPFASRTFQYTKEQFGQTEDKTQLPPDYIDLEKRVDALKQAHQKMLAVTSQYSNEAYDYPPNIKETFQDLGRTVSEKVSLLSSATSPAEAQAALVAPPAAKPQPKTFSHAVARASLASSQSLHQHHTGAGEDPLATALEKYALASERVGEARLAQDAQIQSRFLAGWNTTLNTNLTFATRARRNVENSRLSLDAVKAHAKGTTFRLGGPSDQPHDEQELSPEAQEEIEKAEDEFVTQTEEAVGVMKNVLDTPEPLRNLAELVSAQIEYHKKAYEILTELAPVIEGLQSEQEAAYRKSREESS</sequence>
<accession>A0A8H5SX91</accession>
<dbReference type="EMBL" id="JAAGWQ010000218">
    <property type="protein sequence ID" value="KAF5659352.1"/>
    <property type="molecule type" value="Genomic_DNA"/>
</dbReference>
<reference evidence="2 3" key="1">
    <citation type="submission" date="2020-05" db="EMBL/GenBank/DDBJ databases">
        <title>Identification and distribution of gene clusters putatively required for synthesis of sphingolipid metabolism inhibitors in phylogenetically diverse species of the filamentous fungus Fusarium.</title>
        <authorList>
            <person name="Kim H.-S."/>
            <person name="Busman M."/>
            <person name="Brown D.W."/>
            <person name="Divon H."/>
            <person name="Uhlig S."/>
            <person name="Proctor R.H."/>
        </authorList>
    </citation>
    <scope>NUCLEOTIDE SEQUENCE [LARGE SCALE GENOMIC DNA]</scope>
    <source>
        <strain evidence="2 3">NRRL 20693</strain>
    </source>
</reference>
<evidence type="ECO:0000313" key="3">
    <source>
        <dbReference type="Proteomes" id="UP000567885"/>
    </source>
</evidence>
<evidence type="ECO:0000313" key="2">
    <source>
        <dbReference type="EMBL" id="KAF5659352.1"/>
    </source>
</evidence>